<name>A0ABR1HSD0_9HYPO</name>
<organism evidence="2 3">
    <name type="scientific">Neonectria punicea</name>
    <dbReference type="NCBI Taxonomy" id="979145"/>
    <lineage>
        <taxon>Eukaryota</taxon>
        <taxon>Fungi</taxon>
        <taxon>Dikarya</taxon>
        <taxon>Ascomycota</taxon>
        <taxon>Pezizomycotina</taxon>
        <taxon>Sordariomycetes</taxon>
        <taxon>Hypocreomycetidae</taxon>
        <taxon>Hypocreales</taxon>
        <taxon>Nectriaceae</taxon>
        <taxon>Neonectria</taxon>
    </lineage>
</organism>
<protein>
    <submittedName>
        <fullName evidence="2">Uncharacterized protein</fullName>
    </submittedName>
</protein>
<feature type="region of interest" description="Disordered" evidence="1">
    <location>
        <begin position="1"/>
        <end position="31"/>
    </location>
</feature>
<evidence type="ECO:0000256" key="1">
    <source>
        <dbReference type="SAM" id="MobiDB-lite"/>
    </source>
</evidence>
<reference evidence="2 3" key="1">
    <citation type="journal article" date="2025" name="Microbiol. Resour. Announc.">
        <title>Draft genome sequences for Neonectria magnoliae and Neonectria punicea, canker pathogens of Liriodendron tulipifera and Acer saccharum in West Virginia.</title>
        <authorList>
            <person name="Petronek H.M."/>
            <person name="Kasson M.T."/>
            <person name="Metheny A.M."/>
            <person name="Stauder C.M."/>
            <person name="Lovett B."/>
            <person name="Lynch S.C."/>
            <person name="Garnas J.R."/>
            <person name="Kasson L.R."/>
            <person name="Stajich J.E."/>
        </authorList>
    </citation>
    <scope>NUCLEOTIDE SEQUENCE [LARGE SCALE GENOMIC DNA]</scope>
    <source>
        <strain evidence="2 3">NRRL 64653</strain>
    </source>
</reference>
<sequence length="198" mass="22821">MEATHLEEAQVSQPRHQEPIPPADNPADNPAERTLQLVNGKVPYQESAASWVLPDVHLLGEDRFCDFDMKSISHVVLQISGGRQEQVFAQVGVKYEWNLPFPFWHFLGKMLSKALFADDSLLDILNFVPVNNYEFVGYVNKDRVVDNDQKDKDKVNVIDVHLKRPQPGQPIQIFWKPARGLVVRKIEEWVKEQEPNRQ</sequence>
<keyword evidence="3" id="KW-1185">Reference proteome</keyword>
<evidence type="ECO:0000313" key="2">
    <source>
        <dbReference type="EMBL" id="KAK7424123.1"/>
    </source>
</evidence>
<evidence type="ECO:0000313" key="3">
    <source>
        <dbReference type="Proteomes" id="UP001498476"/>
    </source>
</evidence>
<comment type="caution">
    <text evidence="2">The sequence shown here is derived from an EMBL/GenBank/DDBJ whole genome shotgun (WGS) entry which is preliminary data.</text>
</comment>
<accession>A0ABR1HSD0</accession>
<proteinExistence type="predicted"/>
<dbReference type="Proteomes" id="UP001498476">
    <property type="component" value="Unassembled WGS sequence"/>
</dbReference>
<dbReference type="EMBL" id="JAZAVJ010000006">
    <property type="protein sequence ID" value="KAK7424123.1"/>
    <property type="molecule type" value="Genomic_DNA"/>
</dbReference>
<gene>
    <name evidence="2" type="ORF">QQX98_000733</name>
</gene>